<dbReference type="InterPro" id="IPR035919">
    <property type="entry name" value="EAL_sf"/>
</dbReference>
<dbReference type="SMART" id="SM00267">
    <property type="entry name" value="GGDEF"/>
    <property type="match status" value="1"/>
</dbReference>
<evidence type="ECO:0008006" key="7">
    <source>
        <dbReference type="Google" id="ProtNLM"/>
    </source>
</evidence>
<comment type="caution">
    <text evidence="5">The sequence shown here is derived from an EMBL/GenBank/DDBJ whole genome shotgun (WGS) entry which is preliminary data.</text>
</comment>
<evidence type="ECO:0000256" key="2">
    <source>
        <dbReference type="SAM" id="Phobius"/>
    </source>
</evidence>
<dbReference type="PANTHER" id="PTHR44757">
    <property type="entry name" value="DIGUANYLATE CYCLASE DGCP"/>
    <property type="match status" value="1"/>
</dbReference>
<dbReference type="InterPro" id="IPR052155">
    <property type="entry name" value="Biofilm_reg_signaling"/>
</dbReference>
<dbReference type="PROSITE" id="PS50883">
    <property type="entry name" value="EAL"/>
    <property type="match status" value="1"/>
</dbReference>
<dbReference type="Proteomes" id="UP000179360">
    <property type="component" value="Unassembled WGS sequence"/>
</dbReference>
<dbReference type="Gene3D" id="3.20.20.450">
    <property type="entry name" value="EAL domain"/>
    <property type="match status" value="1"/>
</dbReference>
<protein>
    <recommendedName>
        <fullName evidence="7">Diguanylate cyclase</fullName>
    </recommendedName>
</protein>
<evidence type="ECO:0000313" key="6">
    <source>
        <dbReference type="Proteomes" id="UP000179360"/>
    </source>
</evidence>
<reference evidence="5 6" key="1">
    <citation type="journal article" date="2016" name="Nat. Commun.">
        <title>Thousands of microbial genomes shed light on interconnected biogeochemical processes in an aquifer system.</title>
        <authorList>
            <person name="Anantharaman K."/>
            <person name="Brown C.T."/>
            <person name="Hug L.A."/>
            <person name="Sharon I."/>
            <person name="Castelle C.J."/>
            <person name="Probst A.J."/>
            <person name="Thomas B.C."/>
            <person name="Singh A."/>
            <person name="Wilkins M.J."/>
            <person name="Karaoz U."/>
            <person name="Brodie E.L."/>
            <person name="Williams K.H."/>
            <person name="Hubbard S.S."/>
            <person name="Banfield J.F."/>
        </authorList>
    </citation>
    <scope>NUCLEOTIDE SEQUENCE [LARGE SCALE GENOMIC DNA]</scope>
</reference>
<dbReference type="InterPro" id="IPR000160">
    <property type="entry name" value="GGDEF_dom"/>
</dbReference>
<keyword evidence="2" id="KW-1133">Transmembrane helix</keyword>
<dbReference type="EMBL" id="MFSY01000094">
    <property type="protein sequence ID" value="OGI45139.1"/>
    <property type="molecule type" value="Genomic_DNA"/>
</dbReference>
<sequence>MLPALIFPAAIVAHPDAATERLHIAAAQTAWEGWTLQWMAGLALLFAGLFALASWMFMRMRRLEGAMEHQARHDALTGLPNRAQLLDRLRQAIHAAGGRRTPLTLIVMDLDRFKGINDALGHHVGDLVLQQVGARLRELLRPADTMARLGGDEFALLLPETDEHQARDAARKIILALKRPCVVGRHHLCVGGSLGIAVFPRHGEDAPTLIQHADTAMYAAKQSNTGYAVYDPERDRRSFKQLELENDLRDAIDGDLLELCYQPMVDLRSGTVTGVEALLRWNHPSYGVISPDVVIPIAELTGLIQPLAVWVLNTALRQCAEWRRAGLDLNIAVNLSAWNLQDPALVDNVRSALSVWKVPAARLELEITESAMMAEPERAREVVGRLNAMGIRLAIDDFGAGFSSLAYLKKLPVSSLKIDKSFILGIAWDDSDTKIVRSTIDLAHDLGLKVVAEGVESEAVRARLVTLGCDTAQGYHLSHPLPTPALVQWLRTSAARPVWAQGAAGTPDTPQEAAKASGYKH</sequence>
<dbReference type="InterPro" id="IPR043128">
    <property type="entry name" value="Rev_trsase/Diguanyl_cyclase"/>
</dbReference>
<dbReference type="PANTHER" id="PTHR44757:SF2">
    <property type="entry name" value="BIOFILM ARCHITECTURE MAINTENANCE PROTEIN MBAA"/>
    <property type="match status" value="1"/>
</dbReference>
<proteinExistence type="predicted"/>
<dbReference type="NCBIfam" id="TIGR00254">
    <property type="entry name" value="GGDEF"/>
    <property type="match status" value="1"/>
</dbReference>
<dbReference type="GO" id="GO:0003824">
    <property type="term" value="F:catalytic activity"/>
    <property type="evidence" value="ECO:0007669"/>
    <property type="project" value="UniProtKB-ARBA"/>
</dbReference>
<keyword evidence="2" id="KW-0812">Transmembrane</keyword>
<accession>A0A1F6TJ73</accession>
<keyword evidence="2" id="KW-0472">Membrane</keyword>
<name>A0A1F6TJ73_9PROT</name>
<dbReference type="SUPFAM" id="SSF141868">
    <property type="entry name" value="EAL domain-like"/>
    <property type="match status" value="1"/>
</dbReference>
<organism evidence="5 6">
    <name type="scientific">Candidatus Muproteobacteria bacterium RIFCSPHIGHO2_01_FULL_65_16</name>
    <dbReference type="NCBI Taxonomy" id="1817764"/>
    <lineage>
        <taxon>Bacteria</taxon>
        <taxon>Pseudomonadati</taxon>
        <taxon>Pseudomonadota</taxon>
        <taxon>Candidatus Muproteobacteria</taxon>
    </lineage>
</organism>
<dbReference type="InterPro" id="IPR029787">
    <property type="entry name" value="Nucleotide_cyclase"/>
</dbReference>
<dbReference type="Pfam" id="PF00990">
    <property type="entry name" value="GGDEF"/>
    <property type="match status" value="1"/>
</dbReference>
<feature type="region of interest" description="Disordered" evidence="1">
    <location>
        <begin position="501"/>
        <end position="521"/>
    </location>
</feature>
<dbReference type="CDD" id="cd01948">
    <property type="entry name" value="EAL"/>
    <property type="match status" value="1"/>
</dbReference>
<dbReference type="FunFam" id="3.30.70.270:FF:000001">
    <property type="entry name" value="Diguanylate cyclase domain protein"/>
    <property type="match status" value="1"/>
</dbReference>
<evidence type="ECO:0000313" key="5">
    <source>
        <dbReference type="EMBL" id="OGI45139.1"/>
    </source>
</evidence>
<dbReference type="PROSITE" id="PS50887">
    <property type="entry name" value="GGDEF"/>
    <property type="match status" value="1"/>
</dbReference>
<dbReference type="SUPFAM" id="SSF55073">
    <property type="entry name" value="Nucleotide cyclase"/>
    <property type="match status" value="1"/>
</dbReference>
<evidence type="ECO:0000256" key="1">
    <source>
        <dbReference type="SAM" id="MobiDB-lite"/>
    </source>
</evidence>
<dbReference type="AlphaFoldDB" id="A0A1F6TJ73"/>
<feature type="domain" description="EAL" evidence="3">
    <location>
        <begin position="241"/>
        <end position="494"/>
    </location>
</feature>
<dbReference type="InterPro" id="IPR001633">
    <property type="entry name" value="EAL_dom"/>
</dbReference>
<dbReference type="Pfam" id="PF00563">
    <property type="entry name" value="EAL"/>
    <property type="match status" value="1"/>
</dbReference>
<dbReference type="CDD" id="cd01949">
    <property type="entry name" value="GGDEF"/>
    <property type="match status" value="1"/>
</dbReference>
<dbReference type="SMART" id="SM00052">
    <property type="entry name" value="EAL"/>
    <property type="match status" value="1"/>
</dbReference>
<dbReference type="STRING" id="1817764.A2637_01540"/>
<evidence type="ECO:0000259" key="3">
    <source>
        <dbReference type="PROSITE" id="PS50883"/>
    </source>
</evidence>
<feature type="domain" description="GGDEF" evidence="4">
    <location>
        <begin position="101"/>
        <end position="232"/>
    </location>
</feature>
<gene>
    <name evidence="5" type="ORF">A2637_01540</name>
</gene>
<dbReference type="Gene3D" id="3.30.70.270">
    <property type="match status" value="1"/>
</dbReference>
<evidence type="ECO:0000259" key="4">
    <source>
        <dbReference type="PROSITE" id="PS50887"/>
    </source>
</evidence>
<feature type="transmembrane region" description="Helical" evidence="2">
    <location>
        <begin position="34"/>
        <end position="57"/>
    </location>
</feature>